<feature type="signal peptide" evidence="1">
    <location>
        <begin position="1"/>
        <end position="22"/>
    </location>
</feature>
<feature type="chain" id="PRO_5001491383" evidence="1">
    <location>
        <begin position="23"/>
        <end position="115"/>
    </location>
</feature>
<accession>A0A016TS98</accession>
<protein>
    <submittedName>
        <fullName evidence="2">Uncharacterized protein</fullName>
    </submittedName>
</protein>
<sequence length="115" mass="12920">MQATVMNFSVFLSITGTISVKAFMTEQSSPESPGYEELKCATPHPEDGLHPTLVNILNQLRMAKSAEERLEIFCDMKKTPYLMAAFIKLIDYKEIIPDPEPEFLSESDVCCLPNC</sequence>
<reference evidence="3" key="1">
    <citation type="journal article" date="2015" name="Nat. Genet.">
        <title>The genome and transcriptome of the zoonotic hookworm Ancylostoma ceylanicum identify infection-specific gene families.</title>
        <authorList>
            <person name="Schwarz E.M."/>
            <person name="Hu Y."/>
            <person name="Antoshechkin I."/>
            <person name="Miller M.M."/>
            <person name="Sternberg P.W."/>
            <person name="Aroian R.V."/>
        </authorList>
    </citation>
    <scope>NUCLEOTIDE SEQUENCE</scope>
    <source>
        <strain evidence="3">HY135</strain>
    </source>
</reference>
<dbReference type="EMBL" id="JARK01001417">
    <property type="protein sequence ID" value="EYC05611.1"/>
    <property type="molecule type" value="Genomic_DNA"/>
</dbReference>
<evidence type="ECO:0000313" key="3">
    <source>
        <dbReference type="Proteomes" id="UP000024635"/>
    </source>
</evidence>
<organism evidence="2 3">
    <name type="scientific">Ancylostoma ceylanicum</name>
    <dbReference type="NCBI Taxonomy" id="53326"/>
    <lineage>
        <taxon>Eukaryota</taxon>
        <taxon>Metazoa</taxon>
        <taxon>Ecdysozoa</taxon>
        <taxon>Nematoda</taxon>
        <taxon>Chromadorea</taxon>
        <taxon>Rhabditida</taxon>
        <taxon>Rhabditina</taxon>
        <taxon>Rhabditomorpha</taxon>
        <taxon>Strongyloidea</taxon>
        <taxon>Ancylostomatidae</taxon>
        <taxon>Ancylostomatinae</taxon>
        <taxon>Ancylostoma</taxon>
    </lineage>
</organism>
<proteinExistence type="predicted"/>
<dbReference type="Proteomes" id="UP000024635">
    <property type="component" value="Unassembled WGS sequence"/>
</dbReference>
<comment type="caution">
    <text evidence="2">The sequence shown here is derived from an EMBL/GenBank/DDBJ whole genome shotgun (WGS) entry which is preliminary data.</text>
</comment>
<dbReference type="AlphaFoldDB" id="A0A016TS98"/>
<keyword evidence="1" id="KW-0732">Signal</keyword>
<dbReference type="OrthoDB" id="5864129at2759"/>
<gene>
    <name evidence="2" type="primary">Acey_s0081.g1476</name>
    <name evidence="2" type="ORF">Y032_0081g1476</name>
</gene>
<evidence type="ECO:0000313" key="2">
    <source>
        <dbReference type="EMBL" id="EYC05611.1"/>
    </source>
</evidence>
<name>A0A016TS98_9BILA</name>
<evidence type="ECO:0000256" key="1">
    <source>
        <dbReference type="SAM" id="SignalP"/>
    </source>
</evidence>
<keyword evidence="3" id="KW-1185">Reference proteome</keyword>